<accession>A0A9P1MYP9</accession>
<proteinExistence type="predicted"/>
<keyword evidence="3" id="KW-1185">Reference proteome</keyword>
<organism evidence="2 3">
    <name type="scientific">Caenorhabditis angaria</name>
    <dbReference type="NCBI Taxonomy" id="860376"/>
    <lineage>
        <taxon>Eukaryota</taxon>
        <taxon>Metazoa</taxon>
        <taxon>Ecdysozoa</taxon>
        <taxon>Nematoda</taxon>
        <taxon>Chromadorea</taxon>
        <taxon>Rhabditida</taxon>
        <taxon>Rhabditina</taxon>
        <taxon>Rhabditomorpha</taxon>
        <taxon>Rhabditoidea</taxon>
        <taxon>Rhabditidae</taxon>
        <taxon>Peloderinae</taxon>
        <taxon>Caenorhabditis</taxon>
    </lineage>
</organism>
<gene>
    <name evidence="2" type="ORF">CAMP_LOCUS7771</name>
</gene>
<comment type="caution">
    <text evidence="2">The sequence shown here is derived from an EMBL/GenBank/DDBJ whole genome shotgun (WGS) entry which is preliminary data.</text>
</comment>
<evidence type="ECO:0000313" key="2">
    <source>
        <dbReference type="EMBL" id="CAI5445134.1"/>
    </source>
</evidence>
<evidence type="ECO:0000256" key="1">
    <source>
        <dbReference type="SAM" id="SignalP"/>
    </source>
</evidence>
<dbReference type="Proteomes" id="UP001152747">
    <property type="component" value="Unassembled WGS sequence"/>
</dbReference>
<reference evidence="2" key="1">
    <citation type="submission" date="2022-11" db="EMBL/GenBank/DDBJ databases">
        <authorList>
            <person name="Kikuchi T."/>
        </authorList>
    </citation>
    <scope>NUCLEOTIDE SEQUENCE</scope>
    <source>
        <strain evidence="2">PS1010</strain>
    </source>
</reference>
<name>A0A9P1MYP9_9PELO</name>
<dbReference type="OrthoDB" id="5867870at2759"/>
<sequence>MRHLLILSFSLLFVLTKASDFSSDSAPWYAPIIQMIQAKLVDYTCTQDCTTTLDCSTGLSCFHATTYSKGCCLKALKPNETGCIIEDQCKQACESTICDKSQFPSRCLCEKGRHFLFNKCCELFFKGNLSFI</sequence>
<protein>
    <submittedName>
        <fullName evidence="2">Uncharacterized protein</fullName>
    </submittedName>
</protein>
<keyword evidence="1" id="KW-0732">Signal</keyword>
<dbReference type="AlphaFoldDB" id="A0A9P1MYP9"/>
<dbReference type="EMBL" id="CANHGI010000003">
    <property type="protein sequence ID" value="CAI5445134.1"/>
    <property type="molecule type" value="Genomic_DNA"/>
</dbReference>
<feature type="chain" id="PRO_5040313233" evidence="1">
    <location>
        <begin position="19"/>
        <end position="132"/>
    </location>
</feature>
<feature type="signal peptide" evidence="1">
    <location>
        <begin position="1"/>
        <end position="18"/>
    </location>
</feature>
<evidence type="ECO:0000313" key="3">
    <source>
        <dbReference type="Proteomes" id="UP001152747"/>
    </source>
</evidence>